<dbReference type="RefSeq" id="WP_341724819.1">
    <property type="nucleotide sequence ID" value="NZ_JBBWWT010000002.1"/>
</dbReference>
<accession>A0ABU9IXF5</accession>
<dbReference type="EMBL" id="JBBWWT010000002">
    <property type="protein sequence ID" value="MEL1263623.1"/>
    <property type="molecule type" value="Genomic_DNA"/>
</dbReference>
<dbReference type="PROSITE" id="PS51257">
    <property type="entry name" value="PROKAR_LIPOPROTEIN"/>
    <property type="match status" value="1"/>
</dbReference>
<dbReference type="Proteomes" id="UP001459204">
    <property type="component" value="Unassembled WGS sequence"/>
</dbReference>
<evidence type="ECO:0008006" key="3">
    <source>
        <dbReference type="Google" id="ProtNLM"/>
    </source>
</evidence>
<name>A0ABU9IXF5_9GAMM</name>
<protein>
    <recommendedName>
        <fullName evidence="3">Lipoprotein</fullName>
    </recommendedName>
</protein>
<gene>
    <name evidence="1" type="ORF">AAD027_04435</name>
</gene>
<comment type="caution">
    <text evidence="1">The sequence shown here is derived from an EMBL/GenBank/DDBJ whole genome shotgun (WGS) entry which is preliminary data.</text>
</comment>
<evidence type="ECO:0000313" key="1">
    <source>
        <dbReference type="EMBL" id="MEL1263623.1"/>
    </source>
</evidence>
<proteinExistence type="predicted"/>
<reference evidence="1 2" key="1">
    <citation type="submission" date="2024-04" db="EMBL/GenBank/DDBJ databases">
        <title>Draft genome sequence of Pseudoxanthomonas putridarboris WD12.</title>
        <authorList>
            <person name="Oh J."/>
        </authorList>
    </citation>
    <scope>NUCLEOTIDE SEQUENCE [LARGE SCALE GENOMIC DNA]</scope>
    <source>
        <strain evidence="1 2">WD12</strain>
    </source>
</reference>
<sequence length="190" mass="20904">MTIGNRRAVAVTGLVLMALALAGCGDGLSKGSLGKIIDEELRKDSRPRCWTLQNTNFDWPVVVDFGFGSPADEPILAGAVDAGFLELARERSGFMGSRWRIDLTDKGRKAGVWDAKDGICIGSRRLHEVVRWTEPGEGKGMTFTEVTYTWRLKDAPGWVEPEMFKGIQGMVEPVESSMTLVKTSDGWRVP</sequence>
<organism evidence="1 2">
    <name type="scientific">Pseudoxanthomonas putridarboris</name>
    <dbReference type="NCBI Taxonomy" id="752605"/>
    <lineage>
        <taxon>Bacteria</taxon>
        <taxon>Pseudomonadati</taxon>
        <taxon>Pseudomonadota</taxon>
        <taxon>Gammaproteobacteria</taxon>
        <taxon>Lysobacterales</taxon>
        <taxon>Lysobacteraceae</taxon>
        <taxon>Pseudoxanthomonas</taxon>
    </lineage>
</organism>
<keyword evidence="2" id="KW-1185">Reference proteome</keyword>
<evidence type="ECO:0000313" key="2">
    <source>
        <dbReference type="Proteomes" id="UP001459204"/>
    </source>
</evidence>